<feature type="binding site" evidence="7">
    <location>
        <position position="37"/>
    </location>
    <ligand>
        <name>FMN</name>
        <dbReference type="ChEBI" id="CHEBI:58210"/>
    </ligand>
</feature>
<evidence type="ECO:0000256" key="6">
    <source>
        <dbReference type="ARBA" id="ARBA00060793"/>
    </source>
</evidence>
<dbReference type="NCBIfam" id="TIGR00421">
    <property type="entry name" value="ubiX_pad"/>
    <property type="match status" value="1"/>
</dbReference>
<dbReference type="InterPro" id="IPR036551">
    <property type="entry name" value="Flavin_trans-like"/>
</dbReference>
<dbReference type="NCBIfam" id="NF004685">
    <property type="entry name" value="PRK06029.1"/>
    <property type="match status" value="1"/>
</dbReference>
<dbReference type="SUPFAM" id="SSF52507">
    <property type="entry name" value="Homo-oligomeric flavin-containing Cys decarboxylases, HFCD"/>
    <property type="match status" value="1"/>
</dbReference>
<dbReference type="GO" id="GO:0016831">
    <property type="term" value="F:carboxy-lyase activity"/>
    <property type="evidence" value="ECO:0007669"/>
    <property type="project" value="TreeGrafter"/>
</dbReference>
<comment type="caution">
    <text evidence="7">Lacks conserved residue(s) required for the propagation of feature annotation.</text>
</comment>
<evidence type="ECO:0000256" key="5">
    <source>
        <dbReference type="ARBA" id="ARBA00050612"/>
    </source>
</evidence>
<dbReference type="InterPro" id="IPR003382">
    <property type="entry name" value="Flavoprotein"/>
</dbReference>
<feature type="binding site" evidence="7">
    <location>
        <begin position="10"/>
        <end position="12"/>
    </location>
    <ligand>
        <name>FMN</name>
        <dbReference type="ChEBI" id="CHEBI:58210"/>
    </ligand>
</feature>
<organism evidence="9 10">
    <name type="scientific">Oleidesulfovibrio alaskensis (strain ATCC BAA-1058 / DSM 17464 / G20)</name>
    <name type="common">Desulfovibrio alaskensis</name>
    <dbReference type="NCBI Taxonomy" id="207559"/>
    <lineage>
        <taxon>Bacteria</taxon>
        <taxon>Pseudomonadati</taxon>
        <taxon>Thermodesulfobacteriota</taxon>
        <taxon>Desulfovibrionia</taxon>
        <taxon>Desulfovibrionales</taxon>
        <taxon>Desulfovibrionaceae</taxon>
        <taxon>Oleidesulfovibrio</taxon>
    </lineage>
</organism>
<dbReference type="PANTHER" id="PTHR43374">
    <property type="entry name" value="FLAVIN PRENYLTRANSFERASE"/>
    <property type="match status" value="1"/>
</dbReference>
<keyword evidence="9" id="KW-0456">Lyase</keyword>
<keyword evidence="3 7" id="KW-0288">FMN</keyword>
<evidence type="ECO:0000313" key="9">
    <source>
        <dbReference type="EMBL" id="ABB36951.1"/>
    </source>
</evidence>
<dbReference type="GO" id="GO:0106141">
    <property type="term" value="F:flavin prenyltransferase activity"/>
    <property type="evidence" value="ECO:0007669"/>
    <property type="project" value="UniProtKB-EC"/>
</dbReference>
<comment type="catalytic activity">
    <reaction evidence="5 7">
        <text>dimethylallyl phosphate + FMNH2 = prenylated FMNH2 + phosphate</text>
        <dbReference type="Rhea" id="RHEA:37743"/>
        <dbReference type="ChEBI" id="CHEBI:43474"/>
        <dbReference type="ChEBI" id="CHEBI:57618"/>
        <dbReference type="ChEBI" id="CHEBI:87467"/>
        <dbReference type="ChEBI" id="CHEBI:88052"/>
        <dbReference type="EC" id="2.5.1.129"/>
    </reaction>
</comment>
<proteinExistence type="inferred from homology"/>
<feature type="binding site" evidence="7">
    <location>
        <position position="169"/>
    </location>
    <ligand>
        <name>dimethylallyl phosphate</name>
        <dbReference type="ChEBI" id="CHEBI:88052"/>
    </ligand>
</feature>
<evidence type="ECO:0000313" key="10">
    <source>
        <dbReference type="Proteomes" id="UP000002710"/>
    </source>
</evidence>
<feature type="binding site" evidence="7">
    <location>
        <begin position="88"/>
        <end position="91"/>
    </location>
    <ligand>
        <name>FMN</name>
        <dbReference type="ChEBI" id="CHEBI:58210"/>
    </ligand>
</feature>
<dbReference type="HOGENOM" id="CLU_074522_0_1_7"/>
<dbReference type="InterPro" id="IPR004507">
    <property type="entry name" value="UbiX-like"/>
</dbReference>
<gene>
    <name evidence="7" type="primary">ubiX</name>
    <name evidence="9" type="ordered locus">Dde_0150</name>
</gene>
<dbReference type="FunFam" id="3.40.50.1950:FF:000001">
    <property type="entry name" value="Flavin prenyltransferase UbiX"/>
    <property type="match status" value="1"/>
</dbReference>
<keyword evidence="4 7" id="KW-0808">Transferase</keyword>
<keyword evidence="2 7" id="KW-0285">Flavoprotein</keyword>
<dbReference type="KEGG" id="dde:Dde_0150"/>
<keyword evidence="10" id="KW-1185">Reference proteome</keyword>
<feature type="domain" description="Flavoprotein" evidence="8">
    <location>
        <begin position="2"/>
        <end position="174"/>
    </location>
</feature>
<dbReference type="Pfam" id="PF02441">
    <property type="entry name" value="Flavoprotein"/>
    <property type="match status" value="1"/>
</dbReference>
<evidence type="ECO:0000256" key="4">
    <source>
        <dbReference type="ARBA" id="ARBA00022679"/>
    </source>
</evidence>
<evidence type="ECO:0000259" key="8">
    <source>
        <dbReference type="Pfam" id="PF02441"/>
    </source>
</evidence>
<accession>Q317E5</accession>
<dbReference type="HAMAP" id="MF_01984">
    <property type="entry name" value="ubiX_pad"/>
    <property type="match status" value="1"/>
</dbReference>
<protein>
    <recommendedName>
        <fullName evidence="7">Flavin prenyltransferase UbiX</fullName>
        <ecNumber evidence="7">2.5.1.129</ecNumber>
    </recommendedName>
</protein>
<evidence type="ECO:0000256" key="1">
    <source>
        <dbReference type="ARBA" id="ARBA00022602"/>
    </source>
</evidence>
<reference evidence="9 10" key="1">
    <citation type="journal article" date="2011" name="J. Bacteriol.">
        <title>Complete genome sequence and updated annotation of Desulfovibrio alaskensis G20.</title>
        <authorList>
            <person name="Hauser L.J."/>
            <person name="Land M.L."/>
            <person name="Brown S.D."/>
            <person name="Larimer F."/>
            <person name="Keller K.L."/>
            <person name="Rapp-Giles B.J."/>
            <person name="Price M.N."/>
            <person name="Lin M."/>
            <person name="Bruce D.C."/>
            <person name="Detter J.C."/>
            <person name="Tapia R."/>
            <person name="Han C.S."/>
            <person name="Goodwin L.A."/>
            <person name="Cheng J.F."/>
            <person name="Pitluck S."/>
            <person name="Copeland A."/>
            <person name="Lucas S."/>
            <person name="Nolan M."/>
            <person name="Lapidus A.L."/>
            <person name="Palumbo A.V."/>
            <person name="Wall J.D."/>
        </authorList>
    </citation>
    <scope>NUCLEOTIDE SEQUENCE [LARGE SCALE GENOMIC DNA]</scope>
    <source>
        <strain evidence="10">ATCC BAA 1058 / DSM 17464 / G20</strain>
    </source>
</reference>
<dbReference type="PANTHER" id="PTHR43374:SF1">
    <property type="entry name" value="FLAVIN PRENYLTRANSFERASE PAD1, MITOCHONDRIAL"/>
    <property type="match status" value="1"/>
</dbReference>
<sequence>MKRFIVGVSGASGMPLAVTLLNALTWAADVETHLVVSRAAEKVLTLESGISVDQLYALADVRHDPEDVGAAPASGSWRHSGMVICPCSMTTLAAVANGIGSNLIHRAADVTLKENRPLILVPRETPLGRVHLRNMLAAQEAGAVIMPPCPGFYSRPESIQDILNHLVGRMLDHLGIEHDLCRRWGGLPA</sequence>
<feature type="binding site" evidence="7">
    <location>
        <position position="123"/>
    </location>
    <ligand>
        <name>FMN</name>
        <dbReference type="ChEBI" id="CHEBI:58210"/>
    </ligand>
</feature>
<comment type="function">
    <text evidence="7">Flavin prenyltransferase that catalyzes the synthesis of the prenylated FMN cofactor (prenyl-FMN) for 4-hydroxy-3-polyprenylbenzoic acid decarboxylase UbiD. The prenyltransferase is metal-independent and links a dimethylallyl moiety from dimethylallyl monophosphate (DMAP) to the flavin N5 and C6 atoms of FMN.</text>
</comment>
<dbReference type="AlphaFoldDB" id="Q317E5"/>
<dbReference type="Proteomes" id="UP000002710">
    <property type="component" value="Chromosome"/>
</dbReference>
<dbReference type="RefSeq" id="WP_011366315.1">
    <property type="nucleotide sequence ID" value="NC_007519.1"/>
</dbReference>
<dbReference type="eggNOG" id="COG0163">
    <property type="taxonomic scope" value="Bacteria"/>
</dbReference>
<dbReference type="EC" id="2.5.1.129" evidence="7"/>
<feature type="binding site" evidence="7">
    <location>
        <position position="153"/>
    </location>
    <ligand>
        <name>dimethylallyl phosphate</name>
        <dbReference type="ChEBI" id="CHEBI:88052"/>
    </ligand>
</feature>
<keyword evidence="1 7" id="KW-0637">Prenyltransferase</keyword>
<dbReference type="STRING" id="207559.Dde_0150"/>
<dbReference type="EMBL" id="CP000112">
    <property type="protein sequence ID" value="ABB36951.1"/>
    <property type="molecule type" value="Genomic_DNA"/>
</dbReference>
<evidence type="ECO:0000256" key="7">
    <source>
        <dbReference type="HAMAP-Rule" id="MF_01984"/>
    </source>
</evidence>
<comment type="similarity">
    <text evidence="6 7">Belongs to the UbiX/PAD1 family.</text>
</comment>
<evidence type="ECO:0000256" key="2">
    <source>
        <dbReference type="ARBA" id="ARBA00022630"/>
    </source>
</evidence>
<evidence type="ECO:0000256" key="3">
    <source>
        <dbReference type="ARBA" id="ARBA00022643"/>
    </source>
</evidence>
<name>Q317E5_OLEA2</name>
<dbReference type="Gene3D" id="3.40.50.1950">
    <property type="entry name" value="Flavin prenyltransferase-like"/>
    <property type="match status" value="1"/>
</dbReference>